<gene>
    <name evidence="2" type="ORF">D9613_005454</name>
</gene>
<feature type="compositionally biased region" description="Polar residues" evidence="1">
    <location>
        <begin position="380"/>
        <end position="389"/>
    </location>
</feature>
<proteinExistence type="predicted"/>
<feature type="compositionally biased region" description="Acidic residues" evidence="1">
    <location>
        <begin position="229"/>
        <end position="239"/>
    </location>
</feature>
<feature type="compositionally biased region" description="Polar residues" evidence="1">
    <location>
        <begin position="1082"/>
        <end position="1093"/>
    </location>
</feature>
<reference evidence="2 3" key="1">
    <citation type="submission" date="2019-12" db="EMBL/GenBank/DDBJ databases">
        <authorList>
            <person name="Floudas D."/>
            <person name="Bentzer J."/>
            <person name="Ahren D."/>
            <person name="Johansson T."/>
            <person name="Persson P."/>
            <person name="Tunlid A."/>
        </authorList>
    </citation>
    <scope>NUCLEOTIDE SEQUENCE [LARGE SCALE GENOMIC DNA]</scope>
    <source>
        <strain evidence="2 3">CBS 102.39</strain>
    </source>
</reference>
<comment type="caution">
    <text evidence="2">The sequence shown here is derived from an EMBL/GenBank/DDBJ whole genome shotgun (WGS) entry which is preliminary data.</text>
</comment>
<accession>A0A8H4QYW8</accession>
<feature type="compositionally biased region" description="Low complexity" evidence="1">
    <location>
        <begin position="1167"/>
        <end position="1194"/>
    </location>
</feature>
<feature type="region of interest" description="Disordered" evidence="1">
    <location>
        <begin position="919"/>
        <end position="1047"/>
    </location>
</feature>
<name>A0A8H4QYW8_9AGAR</name>
<evidence type="ECO:0000313" key="2">
    <source>
        <dbReference type="EMBL" id="KAF4619374.1"/>
    </source>
</evidence>
<feature type="region of interest" description="Disordered" evidence="1">
    <location>
        <begin position="368"/>
        <end position="389"/>
    </location>
</feature>
<evidence type="ECO:0000256" key="1">
    <source>
        <dbReference type="SAM" id="MobiDB-lite"/>
    </source>
</evidence>
<sequence>MDFSAPAFDLTPRDDLAARNRFETFKLGKGLPPVAAVTTAAKRGHTRSHSRNASISSSASISLKSTNLNELSHFSFPNNSSISNTLPSISPTAVSPLSTSASANAALTPSTKRNSHHRRRSSVSTRRESAEMMGVALPDLPPSTSEDNINLGEKDSIRRRALWALEGKPDVSFNKVEIPDITTPDVQKMLSDFTAKASSYGNSLSNGKRDSFKLLGPSSSAKDQLGTLLEEEEEEDETVELPSASASKENLPPPNTPITPNTPATPPVLAITKATPAKPRPSNLNLRPLSLTPDTVSSTLPSPSATPSPRTGLRALSLTPASSVDDVPSSTSEKQSRRASFVLSPVPSNQASKKPILNLALDQIERSKSLDEERKPAKKSSISYKRSSQGSVTMMNMAGLPTPEMTPTFGRRYSKDSVATSTDDEVFANHPTQTRPLSASEQHFLFKSHNALLARITDLERALSMRRRESGGYSNGGSSRPASVASNFSSSSEPSDEMLRLIADLKSERDELKRDVDGWRTRVSDMESQMNVLTKRVENERRDAWVARSRVGLLEVEKDVLKKKMEELDNLFAEHEKEKSERETEMTKLTADNASLKARIAELESQLEQTKTDLELQKQKKVKEDNDPLATPTPRSFDSFSRPLKASKKHGLGVASVDSESSLTDVEPDLSDEGHQGFGFALKSVQEEVDEADLSEEENGLAGYEDEGEDDTDMSLQSSSSFGSEEDLPRTVSHLQQHVTMPSTPTTPRPQVFTPPQSTHERRATLSKTWTFPFGGQFQTPPKEEENQPVDKFFGCLEDDSDTTCSVPSSPSQYSYEKSKNMFASGFKFAANDDASFFLPGGVGIPVVEEELELDEKRLSVVEEDEEEEEADTLSEMDDDEDMFGEAGGICITFTPPEEEQEVEEVKQIQVCSPVKRISDPPVLPALDFGNDDEEEEEEDLSRAIPFNFGRPLQVESQSEDPAPPVSVLITPPSSIGKSVPPSMIPRPASPASLPRTADNRSSITSPTSSAASTPSNASSFVTPPNKRGGAIPSFIPQSVSSPSPIRVMPAAASKPRVVPTSTFIRQPSRKPLLPASPVSGKAQNVSGSSNGSPLIPQSPIILASTNVTMNAHSSRRSPNDHPALPAAAFFSTATNQYTHSSSQMKSVDLSDDSTFCFPRLVQTPPSTTSSSSTSKRDSQSSVTSNTSSISSLVTSPISPRLTFQTFSKFIPLSWGARASTSPAPPAPVKPMTFSEPKEVVPSPTLPLPSPAEHQSGKFVSREKQLRKLKTRMEVEGVMAMKASVNIECRKCHGREVCL</sequence>
<feature type="compositionally biased region" description="Low complexity" evidence="1">
    <location>
        <begin position="478"/>
        <end position="493"/>
    </location>
</feature>
<feature type="compositionally biased region" description="Acidic residues" evidence="1">
    <location>
        <begin position="862"/>
        <end position="884"/>
    </location>
</feature>
<feature type="compositionally biased region" description="Acidic residues" evidence="1">
    <location>
        <begin position="687"/>
        <end position="713"/>
    </location>
</feature>
<dbReference type="EMBL" id="JAACJL010000016">
    <property type="protein sequence ID" value="KAF4619374.1"/>
    <property type="molecule type" value="Genomic_DNA"/>
</dbReference>
<feature type="compositionally biased region" description="Low complexity" evidence="1">
    <location>
        <begin position="95"/>
        <end position="112"/>
    </location>
</feature>
<feature type="compositionally biased region" description="Acidic residues" evidence="1">
    <location>
        <begin position="930"/>
        <end position="940"/>
    </location>
</feature>
<feature type="region of interest" description="Disordered" evidence="1">
    <location>
        <begin position="93"/>
        <end position="150"/>
    </location>
</feature>
<protein>
    <submittedName>
        <fullName evidence="2">Uncharacterized protein</fullName>
    </submittedName>
</protein>
<feature type="region of interest" description="Disordered" evidence="1">
    <location>
        <begin position="1068"/>
        <end position="1098"/>
    </location>
</feature>
<feature type="region of interest" description="Disordered" evidence="1">
    <location>
        <begin position="1159"/>
        <end position="1194"/>
    </location>
</feature>
<feature type="compositionally biased region" description="Low complexity" evidence="1">
    <location>
        <begin position="295"/>
        <end position="311"/>
    </location>
</feature>
<feature type="region of interest" description="Disordered" evidence="1">
    <location>
        <begin position="467"/>
        <end position="496"/>
    </location>
</feature>
<evidence type="ECO:0000313" key="3">
    <source>
        <dbReference type="Proteomes" id="UP000521872"/>
    </source>
</evidence>
<feature type="compositionally biased region" description="Basic and acidic residues" evidence="1">
    <location>
        <begin position="610"/>
        <end position="626"/>
    </location>
</feature>
<feature type="region of interest" description="Disordered" evidence="1">
    <location>
        <begin position="862"/>
        <end position="888"/>
    </location>
</feature>
<feature type="region of interest" description="Disordered" evidence="1">
    <location>
        <begin position="198"/>
        <end position="350"/>
    </location>
</feature>
<keyword evidence="3" id="KW-1185">Reference proteome</keyword>
<dbReference type="Gene3D" id="1.10.287.1490">
    <property type="match status" value="1"/>
</dbReference>
<feature type="compositionally biased region" description="Low complexity" evidence="1">
    <location>
        <begin position="1002"/>
        <end position="1020"/>
    </location>
</feature>
<dbReference type="Proteomes" id="UP000521872">
    <property type="component" value="Unassembled WGS sequence"/>
</dbReference>
<feature type="region of interest" description="Disordered" evidence="1">
    <location>
        <begin position="610"/>
        <end position="731"/>
    </location>
</feature>
<organism evidence="2 3">
    <name type="scientific">Agrocybe pediades</name>
    <dbReference type="NCBI Taxonomy" id="84607"/>
    <lineage>
        <taxon>Eukaryota</taxon>
        <taxon>Fungi</taxon>
        <taxon>Dikarya</taxon>
        <taxon>Basidiomycota</taxon>
        <taxon>Agaricomycotina</taxon>
        <taxon>Agaricomycetes</taxon>
        <taxon>Agaricomycetidae</taxon>
        <taxon>Agaricales</taxon>
        <taxon>Agaricineae</taxon>
        <taxon>Strophariaceae</taxon>
        <taxon>Agrocybe</taxon>
    </lineage>
</organism>